<protein>
    <submittedName>
        <fullName evidence="8">SHOCT domain-containing protein</fullName>
    </submittedName>
</protein>
<reference evidence="8" key="1">
    <citation type="submission" date="2022-08" db="EMBL/GenBank/DDBJ databases">
        <title>Genome analysis of Corynebacteriales strain.</title>
        <authorList>
            <person name="Lee S.D."/>
        </authorList>
    </citation>
    <scope>NUCLEOTIDE SEQUENCE</scope>
    <source>
        <strain evidence="8">D3-21</strain>
    </source>
</reference>
<comment type="caution">
    <text evidence="8">The sequence shown here is derived from an EMBL/GenBank/DDBJ whole genome shotgun (WGS) entry which is preliminary data.</text>
</comment>
<keyword evidence="9" id="KW-1185">Reference proteome</keyword>
<dbReference type="Proteomes" id="UP001152755">
    <property type="component" value="Unassembled WGS sequence"/>
</dbReference>
<dbReference type="EMBL" id="JANRHA010000013">
    <property type="protein sequence ID" value="MDG3016424.1"/>
    <property type="molecule type" value="Genomic_DNA"/>
</dbReference>
<evidence type="ECO:0000256" key="3">
    <source>
        <dbReference type="ARBA" id="ARBA00022692"/>
    </source>
</evidence>
<dbReference type="RefSeq" id="WP_332520529.1">
    <property type="nucleotide sequence ID" value="NZ_JANRHA010000013.1"/>
</dbReference>
<comment type="subcellular location">
    <subcellularLocation>
        <location evidence="1">Cell membrane</location>
        <topology evidence="1">Multi-pass membrane protein</topology>
    </subcellularLocation>
</comment>
<feature type="domain" description="Cardiolipin synthase N-terminal" evidence="7">
    <location>
        <begin position="21"/>
        <end position="65"/>
    </location>
</feature>
<evidence type="ECO:0000256" key="4">
    <source>
        <dbReference type="ARBA" id="ARBA00022989"/>
    </source>
</evidence>
<sequence length="128" mass="14148">MSSSSFWDVVWLIIISFAFVAYLIVLWSIISDLFRDHKSSGWAKAVWAICLFIFPLITALVYLIAKGGDMTKRSVAEAQHMKDIQDQYIKQTAGTSPAQQIADAQKLLDGGSITPEEFAALKAKAIAH</sequence>
<dbReference type="GO" id="GO:0005886">
    <property type="term" value="C:plasma membrane"/>
    <property type="evidence" value="ECO:0007669"/>
    <property type="project" value="UniProtKB-SubCell"/>
</dbReference>
<keyword evidence="3 6" id="KW-0812">Transmembrane</keyword>
<organism evidence="8 9">
    <name type="scientific">Speluncibacter jeojiensis</name>
    <dbReference type="NCBI Taxonomy" id="2710754"/>
    <lineage>
        <taxon>Bacteria</taxon>
        <taxon>Bacillati</taxon>
        <taxon>Actinomycetota</taxon>
        <taxon>Actinomycetes</taxon>
        <taxon>Mycobacteriales</taxon>
        <taxon>Speluncibacteraceae</taxon>
        <taxon>Speluncibacter</taxon>
    </lineage>
</organism>
<evidence type="ECO:0000259" key="7">
    <source>
        <dbReference type="Pfam" id="PF13396"/>
    </source>
</evidence>
<keyword evidence="5 6" id="KW-0472">Membrane</keyword>
<evidence type="ECO:0000313" key="9">
    <source>
        <dbReference type="Proteomes" id="UP001152755"/>
    </source>
</evidence>
<proteinExistence type="predicted"/>
<keyword evidence="2" id="KW-1003">Cell membrane</keyword>
<dbReference type="Pfam" id="PF13396">
    <property type="entry name" value="PLDc_N"/>
    <property type="match status" value="1"/>
</dbReference>
<name>A0A9X4M431_9ACTN</name>
<keyword evidence="4 6" id="KW-1133">Transmembrane helix</keyword>
<evidence type="ECO:0000313" key="8">
    <source>
        <dbReference type="EMBL" id="MDG3016424.1"/>
    </source>
</evidence>
<dbReference type="AlphaFoldDB" id="A0A9X4M431"/>
<feature type="transmembrane region" description="Helical" evidence="6">
    <location>
        <begin position="42"/>
        <end position="65"/>
    </location>
</feature>
<feature type="transmembrane region" description="Helical" evidence="6">
    <location>
        <begin position="9"/>
        <end position="30"/>
    </location>
</feature>
<dbReference type="InterPro" id="IPR027379">
    <property type="entry name" value="CLS_N"/>
</dbReference>
<evidence type="ECO:0000256" key="2">
    <source>
        <dbReference type="ARBA" id="ARBA00022475"/>
    </source>
</evidence>
<evidence type="ECO:0000256" key="1">
    <source>
        <dbReference type="ARBA" id="ARBA00004651"/>
    </source>
</evidence>
<evidence type="ECO:0000256" key="5">
    <source>
        <dbReference type="ARBA" id="ARBA00023136"/>
    </source>
</evidence>
<gene>
    <name evidence="8" type="ORF">NVS88_17860</name>
</gene>
<accession>A0A9X4M431</accession>
<evidence type="ECO:0000256" key="6">
    <source>
        <dbReference type="SAM" id="Phobius"/>
    </source>
</evidence>